<feature type="signal peptide" evidence="1">
    <location>
        <begin position="1"/>
        <end position="16"/>
    </location>
</feature>
<dbReference type="OrthoDB" id="9837822at2759"/>
<dbReference type="GeneID" id="105299573"/>
<dbReference type="GO" id="GO:0007586">
    <property type="term" value="P:digestion"/>
    <property type="evidence" value="ECO:0007669"/>
    <property type="project" value="InterPro"/>
</dbReference>
<dbReference type="AlphaFoldDB" id="A0A6P6D064"/>
<keyword evidence="1" id="KW-0732">Signal</keyword>
<dbReference type="RefSeq" id="XP_023393171.1">
    <property type="nucleotide sequence ID" value="XM_023537403.1"/>
</dbReference>
<keyword evidence="2" id="KW-1185">Reference proteome</keyword>
<dbReference type="GO" id="GO:0008047">
    <property type="term" value="F:enzyme activator activity"/>
    <property type="evidence" value="ECO:0007669"/>
    <property type="project" value="InterPro"/>
</dbReference>
<gene>
    <name evidence="3" type="primary">LRCOL1</name>
</gene>
<dbReference type="Pfam" id="PF15083">
    <property type="entry name" value="Colipase-like"/>
    <property type="match status" value="2"/>
</dbReference>
<proteinExistence type="predicted"/>
<evidence type="ECO:0000313" key="2">
    <source>
        <dbReference type="Proteomes" id="UP000515202"/>
    </source>
</evidence>
<dbReference type="Proteomes" id="UP000515202">
    <property type="component" value="Unplaced"/>
</dbReference>
<accession>A0A6P6D064</accession>
<dbReference type="PANTHER" id="PTHR10041">
    <property type="entry name" value="COLIPASE"/>
    <property type="match status" value="1"/>
</dbReference>
<evidence type="ECO:0000256" key="1">
    <source>
        <dbReference type="SAM" id="SignalP"/>
    </source>
</evidence>
<dbReference type="InterPro" id="IPR001981">
    <property type="entry name" value="Colipase"/>
</dbReference>
<organism evidence="2 3">
    <name type="scientific">Pteropus vampyrus</name>
    <name type="common">Large flying fox</name>
    <dbReference type="NCBI Taxonomy" id="132908"/>
    <lineage>
        <taxon>Eukaryota</taxon>
        <taxon>Metazoa</taxon>
        <taxon>Chordata</taxon>
        <taxon>Craniata</taxon>
        <taxon>Vertebrata</taxon>
        <taxon>Euteleostomi</taxon>
        <taxon>Mammalia</taxon>
        <taxon>Eutheria</taxon>
        <taxon>Laurasiatheria</taxon>
        <taxon>Chiroptera</taxon>
        <taxon>Yinpterochiroptera</taxon>
        <taxon>Pteropodoidea</taxon>
        <taxon>Pteropodidae</taxon>
        <taxon>Pteropodinae</taxon>
        <taxon>Pteropus</taxon>
    </lineage>
</organism>
<dbReference type="KEGG" id="pvp:105299573"/>
<evidence type="ECO:0000313" key="3">
    <source>
        <dbReference type="RefSeq" id="XP_023393171.1"/>
    </source>
</evidence>
<reference evidence="3" key="1">
    <citation type="submission" date="2025-08" db="UniProtKB">
        <authorList>
            <consortium name="RefSeq"/>
        </authorList>
    </citation>
    <scope>IDENTIFICATION</scope>
    <source>
        <tissue evidence="3">Kidney</tissue>
    </source>
</reference>
<dbReference type="GO" id="GO:0016042">
    <property type="term" value="P:lipid catabolic process"/>
    <property type="evidence" value="ECO:0007669"/>
    <property type="project" value="InterPro"/>
</dbReference>
<feature type="chain" id="PRO_5028462157" evidence="1">
    <location>
        <begin position="17"/>
        <end position="209"/>
    </location>
</feature>
<sequence>MARARLLLLLLGCALPELLVLQPHKGPARKVGEVCRDHLECQSGCCVTKNLNPQKFCTSQTVFTLCFSSQRVRPARGASASASGEGAGGAGRAAPPLLLQPDSHTCKDHQECHSGCCTTEKDDGVRLCMPKTIFLHCLPWRKPNGDHCKDHRDCKSKCCIQLTEISTPRCIPRSGLLAQCLPMGAPRHLQGNQPAQIAQQEVGCCNPDQ</sequence>
<dbReference type="CTD" id="100507055"/>
<dbReference type="PANTHER" id="PTHR10041:SF5">
    <property type="entry name" value="LEUCINE-RICH COLIPASE-LIKE PROTEIN 1"/>
    <property type="match status" value="1"/>
</dbReference>
<dbReference type="GO" id="GO:0005576">
    <property type="term" value="C:extracellular region"/>
    <property type="evidence" value="ECO:0007669"/>
    <property type="project" value="InterPro"/>
</dbReference>
<name>A0A6P6D064_PTEVA</name>
<protein>
    <submittedName>
        <fullName evidence="3">Leucine-rich colipase-like protein 1</fullName>
    </submittedName>
</protein>